<dbReference type="Proteomes" id="UP001497623">
    <property type="component" value="Unassembled WGS sequence"/>
</dbReference>
<feature type="compositionally biased region" description="Low complexity" evidence="1">
    <location>
        <begin position="17"/>
        <end position="28"/>
    </location>
</feature>
<dbReference type="EMBL" id="CAXKWB010136737">
    <property type="protein sequence ID" value="CAL4244555.1"/>
    <property type="molecule type" value="Genomic_DNA"/>
</dbReference>
<feature type="non-terminal residue" evidence="3">
    <location>
        <position position="1"/>
    </location>
</feature>
<name>A0AAV2SVN1_MEGNR</name>
<dbReference type="PANTHER" id="PTHR21579:SF20">
    <property type="entry name" value="PROTEIN TINCAR"/>
    <property type="match status" value="1"/>
</dbReference>
<keyword evidence="2" id="KW-1133">Transmembrane helix</keyword>
<keyword evidence="2" id="KW-0812">Transmembrane</keyword>
<comment type="caution">
    <text evidence="3">The sequence shown here is derived from an EMBL/GenBank/DDBJ whole genome shotgun (WGS) entry which is preliminary data.</text>
</comment>
<dbReference type="PANTHER" id="PTHR21579">
    <property type="entry name" value="PROTEIN TINCAR"/>
    <property type="match status" value="1"/>
</dbReference>
<evidence type="ECO:0000256" key="2">
    <source>
        <dbReference type="SAM" id="Phobius"/>
    </source>
</evidence>
<keyword evidence="2" id="KW-0472">Membrane</keyword>
<feature type="transmembrane region" description="Helical" evidence="2">
    <location>
        <begin position="47"/>
        <end position="66"/>
    </location>
</feature>
<keyword evidence="4" id="KW-1185">Reference proteome</keyword>
<feature type="region of interest" description="Disordered" evidence="1">
    <location>
        <begin position="1"/>
        <end position="32"/>
    </location>
</feature>
<sequence>PASVRKKKKSKSKDYKNNNNNNNNNNNSKGKESKWYKLPYHINNTWSIWYGILMVVFMIYLIYNGFRRFVVYASLPWPGGQSPYAALNAMVGLIGSAVVLLPFFFVAAVLKVGNLGNDGFK</sequence>
<reference evidence="3 4" key="1">
    <citation type="submission" date="2024-05" db="EMBL/GenBank/DDBJ databases">
        <authorList>
            <person name="Wallberg A."/>
        </authorList>
    </citation>
    <scope>NUCLEOTIDE SEQUENCE [LARGE SCALE GENOMIC DNA]</scope>
</reference>
<evidence type="ECO:0000313" key="3">
    <source>
        <dbReference type="EMBL" id="CAL4244555.1"/>
    </source>
</evidence>
<dbReference type="InterPro" id="IPR053291">
    <property type="entry name" value="Ommatidial_diff-associated"/>
</dbReference>
<feature type="compositionally biased region" description="Basic residues" evidence="1">
    <location>
        <begin position="1"/>
        <end position="11"/>
    </location>
</feature>
<evidence type="ECO:0000256" key="1">
    <source>
        <dbReference type="SAM" id="MobiDB-lite"/>
    </source>
</evidence>
<protein>
    <submittedName>
        <fullName evidence="3">Uncharacterized protein</fullName>
    </submittedName>
</protein>
<gene>
    <name evidence="3" type="ORF">MNOR_LOCUS40963</name>
</gene>
<feature type="transmembrane region" description="Helical" evidence="2">
    <location>
        <begin position="86"/>
        <end position="110"/>
    </location>
</feature>
<accession>A0AAV2SVN1</accession>
<organism evidence="3 4">
    <name type="scientific">Meganyctiphanes norvegica</name>
    <name type="common">Northern krill</name>
    <name type="synonym">Thysanopoda norvegica</name>
    <dbReference type="NCBI Taxonomy" id="48144"/>
    <lineage>
        <taxon>Eukaryota</taxon>
        <taxon>Metazoa</taxon>
        <taxon>Ecdysozoa</taxon>
        <taxon>Arthropoda</taxon>
        <taxon>Crustacea</taxon>
        <taxon>Multicrustacea</taxon>
        <taxon>Malacostraca</taxon>
        <taxon>Eumalacostraca</taxon>
        <taxon>Eucarida</taxon>
        <taxon>Euphausiacea</taxon>
        <taxon>Euphausiidae</taxon>
        <taxon>Meganyctiphanes</taxon>
    </lineage>
</organism>
<proteinExistence type="predicted"/>
<evidence type="ECO:0000313" key="4">
    <source>
        <dbReference type="Proteomes" id="UP001497623"/>
    </source>
</evidence>
<dbReference type="AlphaFoldDB" id="A0AAV2SVN1"/>
<feature type="non-terminal residue" evidence="3">
    <location>
        <position position="121"/>
    </location>
</feature>